<dbReference type="Proteomes" id="UP000467841">
    <property type="component" value="Unassembled WGS sequence"/>
</dbReference>
<proteinExistence type="predicted"/>
<protein>
    <recommendedName>
        <fullName evidence="2">BAH domain-containing protein</fullName>
    </recommendedName>
</protein>
<feature type="domain" description="BAH" evidence="2">
    <location>
        <begin position="41"/>
        <end position="166"/>
    </location>
</feature>
<feature type="compositionally biased region" description="Polar residues" evidence="1">
    <location>
        <begin position="191"/>
        <end position="201"/>
    </location>
</feature>
<dbReference type="InterPro" id="IPR043151">
    <property type="entry name" value="BAH_sf"/>
</dbReference>
<name>A0A6D2L2P5_9BRAS</name>
<evidence type="ECO:0000313" key="5">
    <source>
        <dbReference type="EMBL" id="CAA7054259.1"/>
    </source>
</evidence>
<dbReference type="AlphaFoldDB" id="A0A6D2L2P5"/>
<feature type="region of interest" description="Disordered" evidence="1">
    <location>
        <begin position="186"/>
        <end position="223"/>
    </location>
</feature>
<dbReference type="GO" id="GO:0003723">
    <property type="term" value="F:RNA binding"/>
    <property type="evidence" value="ECO:0007669"/>
    <property type="project" value="TreeGrafter"/>
</dbReference>
<dbReference type="EMBL" id="CACVBM020001476">
    <property type="protein sequence ID" value="CAA7051416.1"/>
    <property type="molecule type" value="Genomic_DNA"/>
</dbReference>
<reference evidence="5 6" key="1">
    <citation type="submission" date="2020-01" db="EMBL/GenBank/DDBJ databases">
        <authorList>
            <person name="Mishra B."/>
        </authorList>
    </citation>
    <scope>NUCLEOTIDE SEQUENCE [LARGE SCALE GENOMIC DNA]</scope>
</reference>
<accession>A0A6D2L2P5</accession>
<dbReference type="Gene3D" id="2.30.30.490">
    <property type="match status" value="1"/>
</dbReference>
<feature type="region of interest" description="Disordered" evidence="1">
    <location>
        <begin position="249"/>
        <end position="293"/>
    </location>
</feature>
<dbReference type="PANTHER" id="PTHR47073">
    <property type="entry name" value="PROTEIN ANTI-SILENCING 1"/>
    <property type="match status" value="1"/>
</dbReference>
<dbReference type="InterPro" id="IPR001025">
    <property type="entry name" value="BAH_dom"/>
</dbReference>
<dbReference type="PANTHER" id="PTHR47073:SF10">
    <property type="entry name" value="NUCLEIC ACID BINDING PROTEIN"/>
    <property type="match status" value="1"/>
</dbReference>
<dbReference type="Pfam" id="PF01426">
    <property type="entry name" value="BAH"/>
    <property type="match status" value="1"/>
</dbReference>
<organism evidence="5 6">
    <name type="scientific">Microthlaspi erraticum</name>
    <dbReference type="NCBI Taxonomy" id="1685480"/>
    <lineage>
        <taxon>Eukaryota</taxon>
        <taxon>Viridiplantae</taxon>
        <taxon>Streptophyta</taxon>
        <taxon>Embryophyta</taxon>
        <taxon>Tracheophyta</taxon>
        <taxon>Spermatophyta</taxon>
        <taxon>Magnoliopsida</taxon>
        <taxon>eudicotyledons</taxon>
        <taxon>Gunneridae</taxon>
        <taxon>Pentapetalae</taxon>
        <taxon>rosids</taxon>
        <taxon>malvids</taxon>
        <taxon>Brassicales</taxon>
        <taxon>Brassicaceae</taxon>
        <taxon>Coluteocarpeae</taxon>
        <taxon>Microthlaspi</taxon>
    </lineage>
</organism>
<keyword evidence="6" id="KW-1185">Reference proteome</keyword>
<evidence type="ECO:0000259" key="2">
    <source>
        <dbReference type="PROSITE" id="PS51038"/>
    </source>
</evidence>
<dbReference type="GO" id="GO:0003682">
    <property type="term" value="F:chromatin binding"/>
    <property type="evidence" value="ECO:0007669"/>
    <property type="project" value="InterPro"/>
</dbReference>
<dbReference type="FunFam" id="2.30.30.490:FF:000017">
    <property type="entry name" value="Bromo-adjacent homology (BAH) domain-containing protein"/>
    <property type="match status" value="1"/>
</dbReference>
<gene>
    <name evidence="3" type="ORF">MERR_LOCUS31383</name>
    <name evidence="4" type="ORF">MERR_LOCUS38651</name>
    <name evidence="5" type="ORF">MERR_LOCUS41495</name>
</gene>
<dbReference type="EMBL" id="CACVBM020001295">
    <property type="protein sequence ID" value="CAA7044148.1"/>
    <property type="molecule type" value="Genomic_DNA"/>
</dbReference>
<dbReference type="OrthoDB" id="1896853at2759"/>
<evidence type="ECO:0000256" key="1">
    <source>
        <dbReference type="SAM" id="MobiDB-lite"/>
    </source>
</evidence>
<evidence type="ECO:0000313" key="4">
    <source>
        <dbReference type="EMBL" id="CAA7051416.1"/>
    </source>
</evidence>
<dbReference type="EMBL" id="CACVBM020001568">
    <property type="protein sequence ID" value="CAA7054259.1"/>
    <property type="molecule type" value="Genomic_DNA"/>
</dbReference>
<evidence type="ECO:0000313" key="3">
    <source>
        <dbReference type="EMBL" id="CAA7044148.1"/>
    </source>
</evidence>
<sequence length="483" mass="54545">MLQSSDADGEESPDFKWGEMKGLGQKDKNVKFYESFTFDGIEYRLFDCAYFCVRGQCETSIGKLVKMFETSTGEKKVKVIWFFRPIDIRSFLGKYEPLWDELFLACGDDLGVSNINDVEAILGKCNVVCQSRHPKNRYPSKDERRMANYLFTCTFDTRLKIISKDFADAIAGIGVEKLFNKKREEQPLKRLNSTAAGSSRPSPVKPFHPDSGSTKLGKKINRDRTSPTRLTLTFILQDLFLKDSASREHLKKNPPVNTDVTSGCPRTKSRASGDLLAPGSSVNPTPSKKRKLRLSMTEPADSYGLVHQPEEKRFIKNPPLVVKAPSQNIPFEDELKEAIEKDRLLLFENLEPSYTSLDVEDLCWQAFNERVDARMIPASLLSSPHNGKALVIFGTTRAADKALSRLTEGYLMLSDERPLVASRNAPKEVGECKRFTGHFTLVDKAQMSIQKASYCNSHVKRLSLPQRSQKSYITCDLTQSLFF</sequence>
<evidence type="ECO:0000313" key="6">
    <source>
        <dbReference type="Proteomes" id="UP000467841"/>
    </source>
</evidence>
<dbReference type="PROSITE" id="PS51038">
    <property type="entry name" value="BAH"/>
    <property type="match status" value="1"/>
</dbReference>